<gene>
    <name evidence="1" type="ORF">CS063_17135</name>
</gene>
<organism evidence="1 2">
    <name type="scientific">Sporanaerobium hydrogeniformans</name>
    <dbReference type="NCBI Taxonomy" id="3072179"/>
    <lineage>
        <taxon>Bacteria</taxon>
        <taxon>Bacillati</taxon>
        <taxon>Bacillota</taxon>
        <taxon>Clostridia</taxon>
        <taxon>Lachnospirales</taxon>
        <taxon>Lachnospiraceae</taxon>
        <taxon>Sporanaerobium</taxon>
    </lineage>
</organism>
<protein>
    <submittedName>
        <fullName evidence="1">Uncharacterized protein</fullName>
    </submittedName>
</protein>
<dbReference type="EMBL" id="PEDL01000044">
    <property type="protein sequence ID" value="PHV69199.1"/>
    <property type="molecule type" value="Genomic_DNA"/>
</dbReference>
<evidence type="ECO:0000313" key="2">
    <source>
        <dbReference type="Proteomes" id="UP000224460"/>
    </source>
</evidence>
<name>A0AC61D654_9FIRM</name>
<keyword evidence="2" id="KW-1185">Reference proteome</keyword>
<sequence>MPILECSAHNCSYNRENKCCLAKIQVGRQGASNPKDTYCNNFTSGEYTNSNEVHHTCDTVDITCMAAGCIYNDNSKAVCRANEIQMGNKGACCQEDTDCLSFVCR</sequence>
<proteinExistence type="predicted"/>
<accession>A0AC61D654</accession>
<comment type="caution">
    <text evidence="1">The sequence shown here is derived from an EMBL/GenBank/DDBJ whole genome shotgun (WGS) entry which is preliminary data.</text>
</comment>
<reference evidence="1" key="1">
    <citation type="submission" date="2017-10" db="EMBL/GenBank/DDBJ databases">
        <title>Genome sequence of cellulolytic Lachnospiraceae bacterium XHS1971 isolated from hotspring sediment.</title>
        <authorList>
            <person name="Vasudevan G."/>
            <person name="Joshi A.J."/>
            <person name="Hivarkar S."/>
            <person name="Lanjekar V.B."/>
            <person name="Dhakephalkar P.K."/>
            <person name="Dagar S."/>
        </authorList>
    </citation>
    <scope>NUCLEOTIDE SEQUENCE</scope>
    <source>
        <strain evidence="1">XHS1971</strain>
    </source>
</reference>
<evidence type="ECO:0000313" key="1">
    <source>
        <dbReference type="EMBL" id="PHV69199.1"/>
    </source>
</evidence>
<dbReference type="Proteomes" id="UP000224460">
    <property type="component" value="Unassembled WGS sequence"/>
</dbReference>